<protein>
    <submittedName>
        <fullName evidence="1">Uncharacterized protein</fullName>
    </submittedName>
</protein>
<name>A0A845R0P7_9CLOT</name>
<dbReference type="Proteomes" id="UP000467132">
    <property type="component" value="Unassembled WGS sequence"/>
</dbReference>
<evidence type="ECO:0000313" key="2">
    <source>
        <dbReference type="Proteomes" id="UP000467132"/>
    </source>
</evidence>
<dbReference type="RefSeq" id="WP_160198739.1">
    <property type="nucleotide sequence ID" value="NZ_QXXA01000026.1"/>
</dbReference>
<sequence>MSLELEKLKELIDEYNYPYFEDTYLLERLNKSSNMKSLARELCIMKSGIQEIKLGDITIPSPKNHFLMLASKYRTNLTGVVTRADEY</sequence>
<evidence type="ECO:0000313" key="1">
    <source>
        <dbReference type="EMBL" id="NBI08275.1"/>
    </source>
</evidence>
<gene>
    <name evidence="1" type="ORF">D3Z33_15550</name>
</gene>
<comment type="caution">
    <text evidence="1">The sequence shown here is derived from an EMBL/GenBank/DDBJ whole genome shotgun (WGS) entry which is preliminary data.</text>
</comment>
<dbReference type="OrthoDB" id="1754873at2"/>
<dbReference type="EMBL" id="QXXA01000026">
    <property type="protein sequence ID" value="NBI08275.1"/>
    <property type="molecule type" value="Genomic_DNA"/>
</dbReference>
<reference evidence="1 2" key="1">
    <citation type="submission" date="2018-08" db="EMBL/GenBank/DDBJ databases">
        <title>Murine metabolic-syndrome-specific gut microbial biobank.</title>
        <authorList>
            <person name="Liu C."/>
        </authorList>
    </citation>
    <scope>NUCLEOTIDE SEQUENCE [LARGE SCALE GENOMIC DNA]</scope>
    <source>
        <strain evidence="1 2">583</strain>
    </source>
</reference>
<keyword evidence="2" id="KW-1185">Reference proteome</keyword>
<dbReference type="AlphaFoldDB" id="A0A845R0P7"/>
<accession>A0A845R0P7</accession>
<organism evidence="1 2">
    <name type="scientific">Senegalia massiliensis</name>
    <dbReference type="NCBI Taxonomy" id="1720316"/>
    <lineage>
        <taxon>Bacteria</taxon>
        <taxon>Bacillati</taxon>
        <taxon>Bacillota</taxon>
        <taxon>Clostridia</taxon>
        <taxon>Eubacteriales</taxon>
        <taxon>Clostridiaceae</taxon>
        <taxon>Senegalia</taxon>
    </lineage>
</organism>
<proteinExistence type="predicted"/>